<sequence length="131" mass="14891">MPASTGILKPQPADLRVYSWDPCASYEGSYFPHPTECDQYFQCSNGASILQKCTTGLLYHWRELTCVSRFMPGVLCPEAKRAPQKPTPTTPSTTTSTTPSTTTSTTTSQRPTKKHNYDRFYKDDQYNRCYR</sequence>
<feature type="domain" description="Chitin-binding type-2" evidence="2">
    <location>
        <begin position="20"/>
        <end position="78"/>
    </location>
</feature>
<dbReference type="SMART" id="SM00494">
    <property type="entry name" value="ChtBD2"/>
    <property type="match status" value="1"/>
</dbReference>
<dbReference type="Proteomes" id="UP000828390">
    <property type="component" value="Unassembled WGS sequence"/>
</dbReference>
<accession>A0A9D4L081</accession>
<dbReference type="GO" id="GO:0008061">
    <property type="term" value="F:chitin binding"/>
    <property type="evidence" value="ECO:0007669"/>
    <property type="project" value="InterPro"/>
</dbReference>
<evidence type="ECO:0000256" key="1">
    <source>
        <dbReference type="SAM" id="MobiDB-lite"/>
    </source>
</evidence>
<keyword evidence="4" id="KW-1185">Reference proteome</keyword>
<organism evidence="3 4">
    <name type="scientific">Dreissena polymorpha</name>
    <name type="common">Zebra mussel</name>
    <name type="synonym">Mytilus polymorpha</name>
    <dbReference type="NCBI Taxonomy" id="45954"/>
    <lineage>
        <taxon>Eukaryota</taxon>
        <taxon>Metazoa</taxon>
        <taxon>Spiralia</taxon>
        <taxon>Lophotrochozoa</taxon>
        <taxon>Mollusca</taxon>
        <taxon>Bivalvia</taxon>
        <taxon>Autobranchia</taxon>
        <taxon>Heteroconchia</taxon>
        <taxon>Euheterodonta</taxon>
        <taxon>Imparidentia</taxon>
        <taxon>Neoheterodontei</taxon>
        <taxon>Myida</taxon>
        <taxon>Dreissenoidea</taxon>
        <taxon>Dreissenidae</taxon>
        <taxon>Dreissena</taxon>
    </lineage>
</organism>
<protein>
    <recommendedName>
        <fullName evidence="2">Chitin-binding type-2 domain-containing protein</fullName>
    </recommendedName>
</protein>
<dbReference type="AlphaFoldDB" id="A0A9D4L081"/>
<dbReference type="InterPro" id="IPR036508">
    <property type="entry name" value="Chitin-bd_dom_sf"/>
</dbReference>
<evidence type="ECO:0000259" key="2">
    <source>
        <dbReference type="PROSITE" id="PS50940"/>
    </source>
</evidence>
<comment type="caution">
    <text evidence="3">The sequence shown here is derived from an EMBL/GenBank/DDBJ whole genome shotgun (WGS) entry which is preliminary data.</text>
</comment>
<name>A0A9D4L081_DREPO</name>
<feature type="region of interest" description="Disordered" evidence="1">
    <location>
        <begin position="78"/>
        <end position="118"/>
    </location>
</feature>
<dbReference type="PROSITE" id="PS50940">
    <property type="entry name" value="CHIT_BIND_II"/>
    <property type="match status" value="1"/>
</dbReference>
<proteinExistence type="predicted"/>
<dbReference type="SUPFAM" id="SSF57625">
    <property type="entry name" value="Invertebrate chitin-binding proteins"/>
    <property type="match status" value="1"/>
</dbReference>
<dbReference type="Pfam" id="PF01607">
    <property type="entry name" value="CBM_14"/>
    <property type="match status" value="1"/>
</dbReference>
<dbReference type="GO" id="GO:0005576">
    <property type="term" value="C:extracellular region"/>
    <property type="evidence" value="ECO:0007669"/>
    <property type="project" value="InterPro"/>
</dbReference>
<reference evidence="3" key="1">
    <citation type="journal article" date="2019" name="bioRxiv">
        <title>The Genome of the Zebra Mussel, Dreissena polymorpha: A Resource for Invasive Species Research.</title>
        <authorList>
            <person name="McCartney M.A."/>
            <person name="Auch B."/>
            <person name="Kono T."/>
            <person name="Mallez S."/>
            <person name="Zhang Y."/>
            <person name="Obille A."/>
            <person name="Becker A."/>
            <person name="Abrahante J.E."/>
            <person name="Garbe J."/>
            <person name="Badalamenti J.P."/>
            <person name="Herman A."/>
            <person name="Mangelson H."/>
            <person name="Liachko I."/>
            <person name="Sullivan S."/>
            <person name="Sone E.D."/>
            <person name="Koren S."/>
            <person name="Silverstein K.A.T."/>
            <person name="Beckman K.B."/>
            <person name="Gohl D.M."/>
        </authorList>
    </citation>
    <scope>NUCLEOTIDE SEQUENCE</scope>
    <source>
        <strain evidence="3">Duluth1</strain>
        <tissue evidence="3">Whole animal</tissue>
    </source>
</reference>
<evidence type="ECO:0000313" key="4">
    <source>
        <dbReference type="Proteomes" id="UP000828390"/>
    </source>
</evidence>
<evidence type="ECO:0000313" key="3">
    <source>
        <dbReference type="EMBL" id="KAH3848854.1"/>
    </source>
</evidence>
<feature type="compositionally biased region" description="Low complexity" evidence="1">
    <location>
        <begin position="90"/>
        <end position="108"/>
    </location>
</feature>
<dbReference type="InterPro" id="IPR002557">
    <property type="entry name" value="Chitin-bd_dom"/>
</dbReference>
<dbReference type="EMBL" id="JAIWYP010000003">
    <property type="protein sequence ID" value="KAH3848854.1"/>
    <property type="molecule type" value="Genomic_DNA"/>
</dbReference>
<dbReference type="Gene3D" id="2.170.140.10">
    <property type="entry name" value="Chitin binding domain"/>
    <property type="match status" value="1"/>
</dbReference>
<gene>
    <name evidence="3" type="ORF">DPMN_091237</name>
</gene>
<reference evidence="3" key="2">
    <citation type="submission" date="2020-11" db="EMBL/GenBank/DDBJ databases">
        <authorList>
            <person name="McCartney M.A."/>
            <person name="Auch B."/>
            <person name="Kono T."/>
            <person name="Mallez S."/>
            <person name="Becker A."/>
            <person name="Gohl D.M."/>
            <person name="Silverstein K.A.T."/>
            <person name="Koren S."/>
            <person name="Bechman K.B."/>
            <person name="Herman A."/>
            <person name="Abrahante J.E."/>
            <person name="Garbe J."/>
        </authorList>
    </citation>
    <scope>NUCLEOTIDE SEQUENCE</scope>
    <source>
        <strain evidence="3">Duluth1</strain>
        <tissue evidence="3">Whole animal</tissue>
    </source>
</reference>